<dbReference type="RefSeq" id="WP_096361251.1">
    <property type="nucleotide sequence ID" value="NZ_AP014879.1"/>
</dbReference>
<protein>
    <submittedName>
        <fullName evidence="2">Sulfur oxidation protein SoxZ</fullName>
    </submittedName>
</protein>
<sequence>MADIQTKIRTKTQGDMTDVLVLIDHPMETGQRPDPKDKDKKVPAHYIQKLNFSLNGKEIASTDLGPAVSKDPLIGIKLKGVKPGDKIKVTWSDNQGQSGNGEATAG</sequence>
<dbReference type="KEGG" id="slim:SCL_2231"/>
<gene>
    <name evidence="2" type="ORF">SCL_2231</name>
</gene>
<dbReference type="EMBL" id="AP014879">
    <property type="protein sequence ID" value="BAV34520.1"/>
    <property type="molecule type" value="Genomic_DNA"/>
</dbReference>
<evidence type="ECO:0000259" key="1">
    <source>
        <dbReference type="Pfam" id="PF08770"/>
    </source>
</evidence>
<name>A0A1B4XI88_9GAMM</name>
<dbReference type="SUPFAM" id="SSF81296">
    <property type="entry name" value="E set domains"/>
    <property type="match status" value="1"/>
</dbReference>
<dbReference type="OrthoDB" id="9795530at2"/>
<evidence type="ECO:0000313" key="3">
    <source>
        <dbReference type="Proteomes" id="UP000243180"/>
    </source>
</evidence>
<dbReference type="Gene3D" id="2.60.40.10">
    <property type="entry name" value="Immunoglobulins"/>
    <property type="match status" value="1"/>
</dbReference>
<dbReference type="AlphaFoldDB" id="A0A1B4XI88"/>
<dbReference type="InterPro" id="IPR014756">
    <property type="entry name" value="Ig_E-set"/>
</dbReference>
<evidence type="ECO:0000313" key="2">
    <source>
        <dbReference type="EMBL" id="BAV34520.1"/>
    </source>
</evidence>
<reference evidence="2 3" key="1">
    <citation type="submission" date="2015-05" db="EMBL/GenBank/DDBJ databases">
        <title>Complete genome sequence of a sulfur-oxidizing gammaproteobacterium strain HA5.</title>
        <authorList>
            <person name="Miura A."/>
            <person name="Kojima H."/>
            <person name="Fukui M."/>
        </authorList>
    </citation>
    <scope>NUCLEOTIDE SEQUENCE [LARGE SCALE GENOMIC DNA]</scope>
    <source>
        <strain evidence="2 3">HA5</strain>
    </source>
</reference>
<dbReference type="NCBIfam" id="TIGR04490">
    <property type="entry name" value="SoxZ_true"/>
    <property type="match status" value="1"/>
</dbReference>
<proteinExistence type="predicted"/>
<keyword evidence="3" id="KW-1185">Reference proteome</keyword>
<accession>A0A1B4XI88</accession>
<organism evidence="2 3">
    <name type="scientific">Sulfuricaulis limicola</name>
    <dbReference type="NCBI Taxonomy" id="1620215"/>
    <lineage>
        <taxon>Bacteria</taxon>
        <taxon>Pseudomonadati</taxon>
        <taxon>Pseudomonadota</taxon>
        <taxon>Gammaproteobacteria</taxon>
        <taxon>Acidiferrobacterales</taxon>
        <taxon>Acidiferrobacteraceae</taxon>
        <taxon>Sulfuricaulis</taxon>
    </lineage>
</organism>
<dbReference type="InterPro" id="IPR030995">
    <property type="entry name" value="SoxZ"/>
</dbReference>
<dbReference type="InterPro" id="IPR013783">
    <property type="entry name" value="Ig-like_fold"/>
</dbReference>
<dbReference type="Proteomes" id="UP000243180">
    <property type="component" value="Chromosome"/>
</dbReference>
<dbReference type="InterPro" id="IPR014880">
    <property type="entry name" value="SoxZ_dom"/>
</dbReference>
<dbReference type="Pfam" id="PF08770">
    <property type="entry name" value="SoxZ"/>
    <property type="match status" value="1"/>
</dbReference>
<feature type="domain" description="Sulphur oxidation protein SoxZ" evidence="1">
    <location>
        <begin position="9"/>
        <end position="103"/>
    </location>
</feature>
<dbReference type="InParanoid" id="A0A1B4XI88"/>